<dbReference type="Pfam" id="PF07690">
    <property type="entry name" value="MFS_1"/>
    <property type="match status" value="1"/>
</dbReference>
<feature type="transmembrane region" description="Helical" evidence="7">
    <location>
        <begin position="78"/>
        <end position="97"/>
    </location>
</feature>
<evidence type="ECO:0000313" key="9">
    <source>
        <dbReference type="EMBL" id="MBB5199879.1"/>
    </source>
</evidence>
<dbReference type="InterPro" id="IPR050171">
    <property type="entry name" value="MFS_Transporters"/>
</dbReference>
<dbReference type="Gene3D" id="1.20.1250.20">
    <property type="entry name" value="MFS general substrate transporter like domains"/>
    <property type="match status" value="1"/>
</dbReference>
<feature type="transmembrane region" description="Helical" evidence="7">
    <location>
        <begin position="109"/>
        <end position="135"/>
    </location>
</feature>
<evidence type="ECO:0000259" key="8">
    <source>
        <dbReference type="PROSITE" id="PS50850"/>
    </source>
</evidence>
<feature type="transmembrane region" description="Helical" evidence="7">
    <location>
        <begin position="184"/>
        <end position="204"/>
    </location>
</feature>
<dbReference type="InterPro" id="IPR036259">
    <property type="entry name" value="MFS_trans_sf"/>
</dbReference>
<evidence type="ECO:0000256" key="3">
    <source>
        <dbReference type="ARBA" id="ARBA00022475"/>
    </source>
</evidence>
<evidence type="ECO:0000256" key="2">
    <source>
        <dbReference type="ARBA" id="ARBA00022448"/>
    </source>
</evidence>
<feature type="transmembrane region" description="Helical" evidence="7">
    <location>
        <begin position="311"/>
        <end position="329"/>
    </location>
</feature>
<feature type="transmembrane region" description="Helical" evidence="7">
    <location>
        <begin position="272"/>
        <end position="299"/>
    </location>
</feature>
<evidence type="ECO:0000313" key="10">
    <source>
        <dbReference type="Proteomes" id="UP000571084"/>
    </source>
</evidence>
<name>A0A840RTT6_9BURK</name>
<keyword evidence="5 7" id="KW-1133">Transmembrane helix</keyword>
<dbReference type="GO" id="GO:0022857">
    <property type="term" value="F:transmembrane transporter activity"/>
    <property type="evidence" value="ECO:0007669"/>
    <property type="project" value="InterPro"/>
</dbReference>
<comment type="subcellular location">
    <subcellularLocation>
        <location evidence="1">Cell membrane</location>
        <topology evidence="1">Multi-pass membrane protein</topology>
    </subcellularLocation>
</comment>
<keyword evidence="4 7" id="KW-0812">Transmembrane</keyword>
<gene>
    <name evidence="9" type="ORF">HNR39_001711</name>
</gene>
<keyword evidence="10" id="KW-1185">Reference proteome</keyword>
<feature type="domain" description="Major facilitator superfamily (MFS) profile" evidence="8">
    <location>
        <begin position="1"/>
        <end position="364"/>
    </location>
</feature>
<dbReference type="EMBL" id="JACHHQ010000003">
    <property type="protein sequence ID" value="MBB5199879.1"/>
    <property type="molecule type" value="Genomic_DNA"/>
</dbReference>
<accession>A0A840RTT6</accession>
<evidence type="ECO:0000256" key="6">
    <source>
        <dbReference type="ARBA" id="ARBA00023136"/>
    </source>
</evidence>
<dbReference type="InterPro" id="IPR020846">
    <property type="entry name" value="MFS_dom"/>
</dbReference>
<keyword evidence="6 7" id="KW-0472">Membrane</keyword>
<keyword evidence="2" id="KW-0813">Transport</keyword>
<feature type="transmembrane region" description="Helical" evidence="7">
    <location>
        <begin position="23"/>
        <end position="41"/>
    </location>
</feature>
<dbReference type="AlphaFoldDB" id="A0A840RTT6"/>
<dbReference type="InterPro" id="IPR011701">
    <property type="entry name" value="MFS"/>
</dbReference>
<dbReference type="PANTHER" id="PTHR23517">
    <property type="entry name" value="RESISTANCE PROTEIN MDTM, PUTATIVE-RELATED-RELATED"/>
    <property type="match status" value="1"/>
</dbReference>
<dbReference type="Proteomes" id="UP000571084">
    <property type="component" value="Unassembled WGS sequence"/>
</dbReference>
<feature type="transmembrane region" description="Helical" evidence="7">
    <location>
        <begin position="141"/>
        <end position="163"/>
    </location>
</feature>
<proteinExistence type="predicted"/>
<protein>
    <submittedName>
        <fullName evidence="9">MFS family permease</fullName>
    </submittedName>
</protein>
<evidence type="ECO:0000256" key="4">
    <source>
        <dbReference type="ARBA" id="ARBA00022692"/>
    </source>
</evidence>
<evidence type="ECO:0000256" key="1">
    <source>
        <dbReference type="ARBA" id="ARBA00004651"/>
    </source>
</evidence>
<feature type="transmembrane region" description="Helical" evidence="7">
    <location>
        <begin position="335"/>
        <end position="355"/>
    </location>
</feature>
<feature type="transmembrane region" description="Helical" evidence="7">
    <location>
        <begin position="216"/>
        <end position="238"/>
    </location>
</feature>
<organism evidence="9 10">
    <name type="scientific">Glaciimonas immobilis</name>
    <dbReference type="NCBI Taxonomy" id="728004"/>
    <lineage>
        <taxon>Bacteria</taxon>
        <taxon>Pseudomonadati</taxon>
        <taxon>Pseudomonadota</taxon>
        <taxon>Betaproteobacteria</taxon>
        <taxon>Burkholderiales</taxon>
        <taxon>Oxalobacteraceae</taxon>
        <taxon>Glaciimonas</taxon>
    </lineage>
</organism>
<dbReference type="PROSITE" id="PS50850">
    <property type="entry name" value="MFS"/>
    <property type="match status" value="1"/>
</dbReference>
<comment type="caution">
    <text evidence="9">The sequence shown here is derived from an EMBL/GenBank/DDBJ whole genome shotgun (WGS) entry which is preliminary data.</text>
</comment>
<evidence type="ECO:0000256" key="5">
    <source>
        <dbReference type="ARBA" id="ARBA00022989"/>
    </source>
</evidence>
<dbReference type="PANTHER" id="PTHR23517:SF13">
    <property type="entry name" value="MAJOR FACILITATOR SUPERFAMILY MFS_1"/>
    <property type="match status" value="1"/>
</dbReference>
<dbReference type="GO" id="GO:0005886">
    <property type="term" value="C:plasma membrane"/>
    <property type="evidence" value="ECO:0007669"/>
    <property type="project" value="UniProtKB-SubCell"/>
</dbReference>
<sequence>MGSTLTTPIFELYRQQFNLSDQSIAIIFAAYVAGVIVSLLVSDVAARRWGHRAVTIVAVLVSLVAALFFLLAETAISVGIARVLSGISVGLCTATLTTMMRASLPATSAAICASVGLATGLACGPLLAEVAILWLPDPAHSAFWLYLPFPTISLLLMSMLRPTRSLMHLRQFPVPETVSNSRRVILSTATLCCAFALNGYYLSLVPSLLQRDLATTHPLAVLAVTILLAAAAMGQALVRHVSVRLVEYIGLALLAIGSMCAAILIYVGNGPAFIICTGVLGLGHGMTTSSSLAALNTAVPSDRSATATVRYYIFGYLASALPIIGLGWLSDQLGLNIASITFFLLEFFFILACYVRLVYLTRPAAASHVVAGVIQNNVKD</sequence>
<dbReference type="SUPFAM" id="SSF103473">
    <property type="entry name" value="MFS general substrate transporter"/>
    <property type="match status" value="1"/>
</dbReference>
<evidence type="ECO:0000256" key="7">
    <source>
        <dbReference type="SAM" id="Phobius"/>
    </source>
</evidence>
<keyword evidence="3" id="KW-1003">Cell membrane</keyword>
<reference evidence="9 10" key="1">
    <citation type="submission" date="2020-08" db="EMBL/GenBank/DDBJ databases">
        <title>Genomic Encyclopedia of Type Strains, Phase IV (KMG-IV): sequencing the most valuable type-strain genomes for metagenomic binning, comparative biology and taxonomic classification.</title>
        <authorList>
            <person name="Goeker M."/>
        </authorList>
    </citation>
    <scope>NUCLEOTIDE SEQUENCE [LARGE SCALE GENOMIC DNA]</scope>
    <source>
        <strain evidence="9 10">DSM 23240</strain>
    </source>
</reference>
<feature type="transmembrane region" description="Helical" evidence="7">
    <location>
        <begin position="53"/>
        <end position="72"/>
    </location>
</feature>
<feature type="transmembrane region" description="Helical" evidence="7">
    <location>
        <begin position="245"/>
        <end position="266"/>
    </location>
</feature>